<dbReference type="OrthoDB" id="8480612at2"/>
<dbReference type="Gene3D" id="1.10.287.1490">
    <property type="match status" value="1"/>
</dbReference>
<keyword evidence="4" id="KW-1185">Reference proteome</keyword>
<evidence type="ECO:0000256" key="2">
    <source>
        <dbReference type="SAM" id="MobiDB-lite"/>
    </source>
</evidence>
<dbReference type="RefSeq" id="WP_078708109.1">
    <property type="nucleotide sequence ID" value="NZ_FUXL01000005.1"/>
</dbReference>
<dbReference type="EMBL" id="FUXL01000005">
    <property type="protein sequence ID" value="SKA06408.1"/>
    <property type="molecule type" value="Genomic_DNA"/>
</dbReference>
<evidence type="ECO:0000313" key="3">
    <source>
        <dbReference type="EMBL" id="SKA06408.1"/>
    </source>
</evidence>
<keyword evidence="1" id="KW-0175">Coiled coil</keyword>
<feature type="region of interest" description="Disordered" evidence="2">
    <location>
        <begin position="152"/>
        <end position="174"/>
    </location>
</feature>
<proteinExistence type="predicted"/>
<protein>
    <submittedName>
        <fullName evidence="3">Uncharacterized conserved protein</fullName>
    </submittedName>
</protein>
<sequence>MNSRPRRSRPNKQEGPTIDLTAEDKTVARTPDEETSAEATRQAAPDPTPEEAASEPRPDVPDIEAGSPPIEPSESAAVERSAIEEAPAGSTSTEEPIPAQEPATDTTEELAGPREFAEDEGLQAPEAEAAPAADDGLTQADRDLILEAAHPHSAHEEPEHSTRPPFSGTPLSPAYEAAPHGGGFGPALGAGLLGAVIALAGAGVLQYAGVLPSVATEEAAPMDDVARKGDIQQLQNQIQDMKGGLDQVRSAQAAGGDTAAATSSRLQELDNRISAVEKGGGGQAAGDLDGLRQSVNEATNTANAANAAIEEVRQTATKANDTANQTASALDELRSTVDANRQNAENSVAEARQVADSANQTVAQLADRLSAVEAANAKARVALAAASLKAAIDRGDPFMSELETYAAAAGGDEAVADLRDFAAKGVPTERTFAAEWSDVKDRIAAALAPSGPNVGIGEQVLSGLKGLVSVRPAGNATTAAPAADVPVLAQMDQAMAEGNFRHWLELWQGLPDPGKAASQDFEEAVRSRIAADDVAEKALGGALGANQTAG</sequence>
<accession>A0A1T4QSZ5</accession>
<feature type="region of interest" description="Disordered" evidence="2">
    <location>
        <begin position="1"/>
        <end position="121"/>
    </location>
</feature>
<dbReference type="Proteomes" id="UP000190135">
    <property type="component" value="Unassembled WGS sequence"/>
</dbReference>
<reference evidence="4" key="1">
    <citation type="submission" date="2017-02" db="EMBL/GenBank/DDBJ databases">
        <authorList>
            <person name="Varghese N."/>
            <person name="Submissions S."/>
        </authorList>
    </citation>
    <scope>NUCLEOTIDE SEQUENCE [LARGE SCALE GENOMIC DNA]</scope>
    <source>
        <strain evidence="4">USBA 369</strain>
    </source>
</reference>
<dbReference type="STRING" id="1365950.SAMN05428963_105214"/>
<feature type="compositionally biased region" description="Basic and acidic residues" evidence="2">
    <location>
        <begin position="22"/>
        <end position="32"/>
    </location>
</feature>
<evidence type="ECO:0000256" key="1">
    <source>
        <dbReference type="SAM" id="Coils"/>
    </source>
</evidence>
<feature type="compositionally biased region" description="Basic and acidic residues" evidence="2">
    <location>
        <begin position="152"/>
        <end position="162"/>
    </location>
</feature>
<evidence type="ECO:0000313" key="4">
    <source>
        <dbReference type="Proteomes" id="UP000190135"/>
    </source>
</evidence>
<name>A0A1T4QSZ5_9HYPH</name>
<feature type="compositionally biased region" description="Basic residues" evidence="2">
    <location>
        <begin position="1"/>
        <end position="10"/>
    </location>
</feature>
<gene>
    <name evidence="3" type="ORF">SAMN05428963_105214</name>
</gene>
<organism evidence="3 4">
    <name type="scientific">Consotaella salsifontis</name>
    <dbReference type="NCBI Taxonomy" id="1365950"/>
    <lineage>
        <taxon>Bacteria</taxon>
        <taxon>Pseudomonadati</taxon>
        <taxon>Pseudomonadota</taxon>
        <taxon>Alphaproteobacteria</taxon>
        <taxon>Hyphomicrobiales</taxon>
        <taxon>Aurantimonadaceae</taxon>
        <taxon>Consotaella</taxon>
    </lineage>
</organism>
<feature type="coiled-coil region" evidence="1">
    <location>
        <begin position="288"/>
        <end position="375"/>
    </location>
</feature>
<dbReference type="AlphaFoldDB" id="A0A1T4QSZ5"/>